<dbReference type="RefSeq" id="WP_216128295.1">
    <property type="nucleotide sequence ID" value="NZ_CP064782.1"/>
</dbReference>
<evidence type="ECO:0000256" key="5">
    <source>
        <dbReference type="ARBA" id="ARBA00022989"/>
    </source>
</evidence>
<keyword evidence="6 7" id="KW-0472">Membrane</keyword>
<keyword evidence="9" id="KW-1185">Reference proteome</keyword>
<evidence type="ECO:0000313" key="8">
    <source>
        <dbReference type="EMBL" id="QWT48911.1"/>
    </source>
</evidence>
<evidence type="ECO:0000256" key="1">
    <source>
        <dbReference type="ARBA" id="ARBA00004651"/>
    </source>
</evidence>
<comment type="subcellular location">
    <subcellularLocation>
        <location evidence="1">Cell membrane</location>
        <topology evidence="1">Multi-pass membrane protein</topology>
    </subcellularLocation>
</comment>
<evidence type="ECO:0000256" key="7">
    <source>
        <dbReference type="SAM" id="Phobius"/>
    </source>
</evidence>
<keyword evidence="2" id="KW-0813">Transport</keyword>
<evidence type="ECO:0000313" key="9">
    <source>
        <dbReference type="Proteomes" id="UP000683428"/>
    </source>
</evidence>
<organism evidence="8 9">
    <name type="scientific">Azospira inquinata</name>
    <dbReference type="NCBI Taxonomy" id="2785627"/>
    <lineage>
        <taxon>Bacteria</taxon>
        <taxon>Pseudomonadati</taxon>
        <taxon>Pseudomonadota</taxon>
        <taxon>Betaproteobacteria</taxon>
        <taxon>Rhodocyclales</taxon>
        <taxon>Rhodocyclaceae</taxon>
        <taxon>Azospira</taxon>
    </lineage>
</organism>
<feature type="transmembrane region" description="Helical" evidence="7">
    <location>
        <begin position="12"/>
        <end position="31"/>
    </location>
</feature>
<dbReference type="InterPro" id="IPR002751">
    <property type="entry name" value="CbiM/NikMN"/>
</dbReference>
<evidence type="ECO:0000256" key="2">
    <source>
        <dbReference type="ARBA" id="ARBA00022448"/>
    </source>
</evidence>
<dbReference type="EMBL" id="CP064782">
    <property type="protein sequence ID" value="QWT48911.1"/>
    <property type="molecule type" value="Genomic_DNA"/>
</dbReference>
<feature type="transmembrane region" description="Helical" evidence="7">
    <location>
        <begin position="68"/>
        <end position="95"/>
    </location>
</feature>
<evidence type="ECO:0000256" key="6">
    <source>
        <dbReference type="ARBA" id="ARBA00023136"/>
    </source>
</evidence>
<dbReference type="AlphaFoldDB" id="A0A975SMP4"/>
<sequence>MNLPDSLLAPLWYEGGWGLFVFVLGLAIWRAPWRRLGDNIQSNVWLGTAVSLTVLWSMKAGVSPGLNLHLLGAMVFTLEFGPALAFIGLTLVLAGITMNGAAGWASFGLNALLMGAVPVGISYAIYRFTDRKLPKNLFVYIFANGFFGSALMILGTGLAASGVLALAGAYTLEKLSEDFLPYFILLGFSEAWLAGMVLTLLVVYRPEWVWTFDDSVYLAKK</sequence>
<proteinExistence type="predicted"/>
<feature type="transmembrane region" description="Helical" evidence="7">
    <location>
        <begin position="43"/>
        <end position="62"/>
    </location>
</feature>
<evidence type="ECO:0000256" key="3">
    <source>
        <dbReference type="ARBA" id="ARBA00022475"/>
    </source>
</evidence>
<gene>
    <name evidence="8" type="ORF">Azoinq_13970</name>
</gene>
<name>A0A975SMP4_9RHOO</name>
<protein>
    <submittedName>
        <fullName evidence="8">Energy-coupling factor ABC transporter permease</fullName>
    </submittedName>
</protein>
<feature type="transmembrane region" description="Helical" evidence="7">
    <location>
        <begin position="179"/>
        <end position="204"/>
    </location>
</feature>
<accession>A0A975SMP4</accession>
<feature type="transmembrane region" description="Helical" evidence="7">
    <location>
        <begin position="138"/>
        <end position="167"/>
    </location>
</feature>
<keyword evidence="4 7" id="KW-0812">Transmembrane</keyword>
<dbReference type="Pfam" id="PF01891">
    <property type="entry name" value="CbiM"/>
    <property type="match status" value="1"/>
</dbReference>
<evidence type="ECO:0000256" key="4">
    <source>
        <dbReference type="ARBA" id="ARBA00022692"/>
    </source>
</evidence>
<keyword evidence="5 7" id="KW-1133">Transmembrane helix</keyword>
<dbReference type="GO" id="GO:0005886">
    <property type="term" value="C:plasma membrane"/>
    <property type="evidence" value="ECO:0007669"/>
    <property type="project" value="UniProtKB-SubCell"/>
</dbReference>
<keyword evidence="3" id="KW-1003">Cell membrane</keyword>
<reference evidence="8" key="1">
    <citation type="submission" date="2020-11" db="EMBL/GenBank/DDBJ databases">
        <title>Azospira inquinata sp. nov.</title>
        <authorList>
            <person name="Moe W.M."/>
            <person name="Mikes M.C."/>
        </authorList>
    </citation>
    <scope>NUCLEOTIDE SEQUENCE</scope>
    <source>
        <strain evidence="8">Azo-3</strain>
    </source>
</reference>
<feature type="transmembrane region" description="Helical" evidence="7">
    <location>
        <begin position="107"/>
        <end position="126"/>
    </location>
</feature>
<dbReference type="Proteomes" id="UP000683428">
    <property type="component" value="Chromosome"/>
</dbReference>
<dbReference type="KEGG" id="aiq:Azoinq_13970"/>
<dbReference type="GO" id="GO:0000041">
    <property type="term" value="P:transition metal ion transport"/>
    <property type="evidence" value="ECO:0007669"/>
    <property type="project" value="InterPro"/>
</dbReference>